<evidence type="ECO:0000256" key="3">
    <source>
        <dbReference type="ARBA" id="ARBA00023242"/>
    </source>
</evidence>
<dbReference type="CDD" id="cd12148">
    <property type="entry name" value="fungal_TF_MHR"/>
    <property type="match status" value="1"/>
</dbReference>
<dbReference type="InterPro" id="IPR001138">
    <property type="entry name" value="Zn2Cys6_DnaBD"/>
</dbReference>
<dbReference type="GO" id="GO:0000435">
    <property type="term" value="P:positive regulation of transcription from RNA polymerase II promoter by galactose"/>
    <property type="evidence" value="ECO:0007669"/>
    <property type="project" value="TreeGrafter"/>
</dbReference>
<dbReference type="CDD" id="cd00067">
    <property type="entry name" value="GAL4"/>
    <property type="match status" value="1"/>
</dbReference>
<dbReference type="EMBL" id="JAGMUX010000022">
    <property type="protein sequence ID" value="KAH7230588.1"/>
    <property type="molecule type" value="Genomic_DNA"/>
</dbReference>
<gene>
    <name evidence="6" type="ORF">BKA55DRAFT_696523</name>
</gene>
<feature type="region of interest" description="Disordered" evidence="4">
    <location>
        <begin position="54"/>
        <end position="79"/>
    </location>
</feature>
<dbReference type="AlphaFoldDB" id="A0A9P9G1Q3"/>
<dbReference type="GO" id="GO:0000981">
    <property type="term" value="F:DNA-binding transcription factor activity, RNA polymerase II-specific"/>
    <property type="evidence" value="ECO:0007669"/>
    <property type="project" value="InterPro"/>
</dbReference>
<protein>
    <recommendedName>
        <fullName evidence="5">Zn(2)-C6 fungal-type domain-containing protein</fullName>
    </recommendedName>
</protein>
<dbReference type="GO" id="GO:0008270">
    <property type="term" value="F:zinc ion binding"/>
    <property type="evidence" value="ECO:0007669"/>
    <property type="project" value="InterPro"/>
</dbReference>
<dbReference type="OrthoDB" id="4064873at2759"/>
<feature type="domain" description="Zn(2)-C6 fungal-type" evidence="5">
    <location>
        <begin position="17"/>
        <end position="48"/>
    </location>
</feature>
<dbReference type="GO" id="GO:0005634">
    <property type="term" value="C:nucleus"/>
    <property type="evidence" value="ECO:0007669"/>
    <property type="project" value="TreeGrafter"/>
</dbReference>
<dbReference type="GeneID" id="70230225"/>
<feature type="compositionally biased region" description="Basic residues" evidence="4">
    <location>
        <begin position="55"/>
        <end position="67"/>
    </location>
</feature>
<evidence type="ECO:0000313" key="6">
    <source>
        <dbReference type="EMBL" id="KAH7230588.1"/>
    </source>
</evidence>
<dbReference type="InterPro" id="IPR036864">
    <property type="entry name" value="Zn2-C6_fun-type_DNA-bd_sf"/>
</dbReference>
<dbReference type="PANTHER" id="PTHR47424">
    <property type="entry name" value="REGULATORY PROTEIN GAL4"/>
    <property type="match status" value="1"/>
</dbReference>
<evidence type="ECO:0000313" key="7">
    <source>
        <dbReference type="Proteomes" id="UP000720189"/>
    </source>
</evidence>
<accession>A0A9P9G1Q3</accession>
<dbReference type="Proteomes" id="UP000720189">
    <property type="component" value="Unassembled WGS sequence"/>
</dbReference>
<proteinExistence type="predicted"/>
<evidence type="ECO:0000256" key="4">
    <source>
        <dbReference type="SAM" id="MobiDB-lite"/>
    </source>
</evidence>
<dbReference type="InterPro" id="IPR051127">
    <property type="entry name" value="Fungal_SecMet_Regulators"/>
</dbReference>
<sequence>MPRPKVRAEDRRRAVIACVPCQNSKKRCDSQSPCANCRRRDYVPYCIYDPEAARPRRMSSKAQRRAMGRQSGTTSESSDRCSSLDFIVCSDVASSANESDTHEQVQAPQTPESTAGQQSNETPDTAFSSCMSNIGSHEHNPESENISMGDSASLSFLDFLRHTFLCYMGPSPFTDKDRAKAMLESAYPQASHDITEDSPDSQLTLEEKRDYIQRFLVATTGIIYIYSPQQMLELLEETEESRGHSDANSASQPYHKGAIIDLAIAIGGQGCRTSPKSLYHAQKHFDRGQKLAFEGMLLDPTGDLVAIFLLMSIYMLNACKRDGAFIYLGVATRVAHAIGLHLPESYRNLRPETHRFRLQVWKSLRILDIAFGAVLAQTPASSPRRGISNPSFSVPDGPEPCTPEFTSMSACYGVCTILEQITYHLNNKQDTNLTSIKELLRQLRDWSSALPSSMTNCTVSSPISPKQWRQTLGNFAVSAFYYYAVMLATRPILISYMLVKLKRLDPSDASSGPYHTSDRETKELAQVCIDAAVLLVETTRRTQSAGLLIQNMTLLKAWIFSACLIMAFSLFVEATLSEKSTTFEIEAALHSGIGIIRDLDRTSPQAHRYLDVLTELRNALQSYRERLVPPQRKSNGQFLSQIFVLDQEKSAPADMDTDMTTLASSVVPPELGDESSGGLLMLQQVTEATQNMSSMWRIPDESQAFVDECLPMALGGSDIHWDGISVQGTDNFLFDTEPFTDMLSHF</sequence>
<evidence type="ECO:0000259" key="5">
    <source>
        <dbReference type="PROSITE" id="PS50048"/>
    </source>
</evidence>
<keyword evidence="7" id="KW-1185">Reference proteome</keyword>
<keyword evidence="1" id="KW-0805">Transcription regulation</keyword>
<evidence type="ECO:0000256" key="2">
    <source>
        <dbReference type="ARBA" id="ARBA00023163"/>
    </source>
</evidence>
<dbReference type="Gene3D" id="4.10.240.10">
    <property type="entry name" value="Zn(2)-C6 fungal-type DNA-binding domain"/>
    <property type="match status" value="1"/>
</dbReference>
<comment type="caution">
    <text evidence="6">The sequence shown here is derived from an EMBL/GenBank/DDBJ whole genome shotgun (WGS) entry which is preliminary data.</text>
</comment>
<organism evidence="6 7">
    <name type="scientific">Fusarium redolens</name>
    <dbReference type="NCBI Taxonomy" id="48865"/>
    <lineage>
        <taxon>Eukaryota</taxon>
        <taxon>Fungi</taxon>
        <taxon>Dikarya</taxon>
        <taxon>Ascomycota</taxon>
        <taxon>Pezizomycotina</taxon>
        <taxon>Sordariomycetes</taxon>
        <taxon>Hypocreomycetidae</taxon>
        <taxon>Hypocreales</taxon>
        <taxon>Nectriaceae</taxon>
        <taxon>Fusarium</taxon>
        <taxon>Fusarium redolens species complex</taxon>
    </lineage>
</organism>
<dbReference type="Pfam" id="PF00172">
    <property type="entry name" value="Zn_clus"/>
    <property type="match status" value="1"/>
</dbReference>
<feature type="region of interest" description="Disordered" evidence="4">
    <location>
        <begin position="97"/>
        <end position="147"/>
    </location>
</feature>
<dbReference type="SUPFAM" id="SSF57701">
    <property type="entry name" value="Zn2/Cys6 DNA-binding domain"/>
    <property type="match status" value="1"/>
</dbReference>
<dbReference type="RefSeq" id="XP_046043226.1">
    <property type="nucleotide sequence ID" value="XM_046200271.1"/>
</dbReference>
<evidence type="ECO:0000256" key="1">
    <source>
        <dbReference type="ARBA" id="ARBA00023015"/>
    </source>
</evidence>
<keyword evidence="3" id="KW-0539">Nucleus</keyword>
<keyword evidence="2" id="KW-0804">Transcription</keyword>
<dbReference type="PROSITE" id="PS50048">
    <property type="entry name" value="ZN2_CY6_FUNGAL_2"/>
    <property type="match status" value="1"/>
</dbReference>
<dbReference type="PANTHER" id="PTHR47424:SF9">
    <property type="entry name" value="TAH-2"/>
    <property type="match status" value="1"/>
</dbReference>
<dbReference type="SMART" id="SM00066">
    <property type="entry name" value="GAL4"/>
    <property type="match status" value="1"/>
</dbReference>
<name>A0A9P9G1Q3_FUSRE</name>
<feature type="compositionally biased region" description="Polar residues" evidence="4">
    <location>
        <begin position="97"/>
        <end position="135"/>
    </location>
</feature>
<dbReference type="GO" id="GO:0000978">
    <property type="term" value="F:RNA polymerase II cis-regulatory region sequence-specific DNA binding"/>
    <property type="evidence" value="ECO:0007669"/>
    <property type="project" value="TreeGrafter"/>
</dbReference>
<reference evidence="6" key="1">
    <citation type="journal article" date="2021" name="Nat. Commun.">
        <title>Genetic determinants of endophytism in the Arabidopsis root mycobiome.</title>
        <authorList>
            <person name="Mesny F."/>
            <person name="Miyauchi S."/>
            <person name="Thiergart T."/>
            <person name="Pickel B."/>
            <person name="Atanasova L."/>
            <person name="Karlsson M."/>
            <person name="Huettel B."/>
            <person name="Barry K.W."/>
            <person name="Haridas S."/>
            <person name="Chen C."/>
            <person name="Bauer D."/>
            <person name="Andreopoulos W."/>
            <person name="Pangilinan J."/>
            <person name="LaButti K."/>
            <person name="Riley R."/>
            <person name="Lipzen A."/>
            <person name="Clum A."/>
            <person name="Drula E."/>
            <person name="Henrissat B."/>
            <person name="Kohler A."/>
            <person name="Grigoriev I.V."/>
            <person name="Martin F.M."/>
            <person name="Hacquard S."/>
        </authorList>
    </citation>
    <scope>NUCLEOTIDE SEQUENCE</scope>
    <source>
        <strain evidence="6">MPI-CAGE-AT-0023</strain>
    </source>
</reference>